<gene>
    <name evidence="8" type="ORF">ADH66_12900</name>
    <name evidence="9" type="ORF">I5Q82_03225</name>
</gene>
<dbReference type="PANTHER" id="PTHR37937">
    <property type="entry name" value="CONJUGATIVE TRANSFER: DNA TRANSPORT"/>
    <property type="match status" value="1"/>
</dbReference>
<reference evidence="8" key="1">
    <citation type="journal article" date="2017" name="Genome Announc.">
        <title>High-Quality Whole-Genome Sequences of the Oligo-Mouse-Microbiota Bacterial Community.</title>
        <authorList>
            <person name="Garzetti D."/>
            <person name="Brugiroux S."/>
            <person name="Bunk B."/>
            <person name="Pukall R."/>
            <person name="McCoy K.D."/>
            <person name="Macpherson A.J."/>
            <person name="Stecher B."/>
        </authorList>
    </citation>
    <scope>NUCLEOTIDE SEQUENCE</scope>
    <source>
        <strain evidence="8">KB18</strain>
    </source>
</reference>
<dbReference type="EMBL" id="CP021422">
    <property type="protein sequence ID" value="ASB41470.1"/>
    <property type="molecule type" value="Genomic_DNA"/>
</dbReference>
<dbReference type="KEGG" id="amur:ADH66_12900"/>
<keyword evidence="4" id="KW-0812">Transmembrane</keyword>
<dbReference type="GO" id="GO:0005886">
    <property type="term" value="C:plasma membrane"/>
    <property type="evidence" value="ECO:0007669"/>
    <property type="project" value="UniProtKB-SubCell"/>
</dbReference>
<dbReference type="EMBL" id="CP065321">
    <property type="protein sequence ID" value="QQR30727.1"/>
    <property type="molecule type" value="Genomic_DNA"/>
</dbReference>
<reference evidence="9 11" key="3">
    <citation type="submission" date="2020-11" db="EMBL/GenBank/DDBJ databases">
        <title>Closed and high quality bacterial genomes of the OMM12 community.</title>
        <authorList>
            <person name="Marbouty M."/>
            <person name="Lamy-Besnier Q."/>
            <person name="Debarbieux L."/>
            <person name="Koszul R."/>
        </authorList>
    </citation>
    <scope>NUCLEOTIDE SEQUENCE [LARGE SCALE GENOMIC DNA]</scope>
    <source>
        <strain evidence="9 11">KB18</strain>
    </source>
</reference>
<feature type="region of interest" description="Disordered" evidence="7">
    <location>
        <begin position="555"/>
        <end position="585"/>
    </location>
</feature>
<evidence type="ECO:0000256" key="1">
    <source>
        <dbReference type="ARBA" id="ARBA00004651"/>
    </source>
</evidence>
<keyword evidence="3" id="KW-1003">Cell membrane</keyword>
<sequence>MPQNVGGLILAAGIMLAVLAGITALSNFYSLNIKAKTVGHGQHGTARWATRGEIVRTYAQVDFTPERWREGRNLPDKQGIVVGCKNKKHGTTALVDTGDVHAIMIGAAGVGKTAYWLYPCLEYALASGMSFLNTDTKGDVFRNYAGIARDCYGYRVSVIDLRNPTKSDGFNLLHLVNKYADLYKQEGKLAHKARAEKYAKIISKTIIMSGGDSASYGQNAFFYDAAEGLLTSAILLVAEFCEPAERHIVSIFKIIQELLAPSGVKGKTLFHILMDSLPSDHKARWFAGAALSSSEQAMASVMSTALARLNSFLDSEMEQILCFGTAVDAETFCNEKSALFLVMPEEDPNKFFMVSLVIQQLYREILAVADENGGKLKNRAVFFADEFGTLPKIESAEMMFSASRSRRLSIVPVIQSLGQLEKNYGKEGAEIIIDNTQLTIFGGFAPNSETAQVMSKSLGSRTALSGSVSRGKNDPSQSLQMIERPLMTPDELKSMPKGQFVVMKTGVNPMKVKLKLFFKWGIEFGKPYQVPDRGSRPVRYASRAALMEAIHKAFPHLRPRKSEPSTQPVEKPAKIRTERNETENV</sequence>
<keyword evidence="10" id="KW-1185">Reference proteome</keyword>
<protein>
    <submittedName>
        <fullName evidence="8">Conjugal transfer protein TraG</fullName>
    </submittedName>
    <submittedName>
        <fullName evidence="9">Type IV secretory system conjugative DNA transfer family protein</fullName>
    </submittedName>
</protein>
<dbReference type="InterPro" id="IPR051539">
    <property type="entry name" value="T4SS-coupling_protein"/>
</dbReference>
<evidence type="ECO:0000256" key="4">
    <source>
        <dbReference type="ARBA" id="ARBA00022692"/>
    </source>
</evidence>
<evidence type="ECO:0000313" key="9">
    <source>
        <dbReference type="EMBL" id="QQR30727.1"/>
    </source>
</evidence>
<dbReference type="AlphaFoldDB" id="A0A1Z2XSQ4"/>
<dbReference type="Pfam" id="PF02534">
    <property type="entry name" value="T4SS-DNA_transf"/>
    <property type="match status" value="1"/>
</dbReference>
<dbReference type="CDD" id="cd01127">
    <property type="entry name" value="TrwB_TraG_TraD_VirD4"/>
    <property type="match status" value="1"/>
</dbReference>
<dbReference type="SUPFAM" id="SSF52540">
    <property type="entry name" value="P-loop containing nucleoside triphosphate hydrolases"/>
    <property type="match status" value="1"/>
</dbReference>
<evidence type="ECO:0000256" key="6">
    <source>
        <dbReference type="ARBA" id="ARBA00023136"/>
    </source>
</evidence>
<evidence type="ECO:0000313" key="10">
    <source>
        <dbReference type="Proteomes" id="UP000196710"/>
    </source>
</evidence>
<dbReference type="Proteomes" id="UP000196710">
    <property type="component" value="Chromosome"/>
</dbReference>
<keyword evidence="5" id="KW-1133">Transmembrane helix</keyword>
<dbReference type="RefSeq" id="WP_066539966.1">
    <property type="nucleotide sequence ID" value="NZ_CP021422.1"/>
</dbReference>
<proteinExistence type="inferred from homology"/>
<evidence type="ECO:0000256" key="5">
    <source>
        <dbReference type="ARBA" id="ARBA00022989"/>
    </source>
</evidence>
<comment type="similarity">
    <text evidence="2">Belongs to the VirD4/TraG family.</text>
</comment>
<reference evidence="10" key="2">
    <citation type="submission" date="2017-05" db="EMBL/GenBank/DDBJ databases">
        <title>Improved OligoMM genomes.</title>
        <authorList>
            <person name="Garzetti D."/>
        </authorList>
    </citation>
    <scope>NUCLEOTIDE SEQUENCE [LARGE SCALE GENOMIC DNA]</scope>
    <source>
        <strain evidence="10">KB18</strain>
    </source>
</reference>
<keyword evidence="6" id="KW-0472">Membrane</keyword>
<dbReference type="PANTHER" id="PTHR37937:SF1">
    <property type="entry name" value="CONJUGATIVE TRANSFER: DNA TRANSPORT"/>
    <property type="match status" value="1"/>
</dbReference>
<dbReference type="InterPro" id="IPR003688">
    <property type="entry name" value="TraG/VirD4"/>
</dbReference>
<name>A0A1Z2XSQ4_9FIRM</name>
<dbReference type="Proteomes" id="UP000596035">
    <property type="component" value="Chromosome"/>
</dbReference>
<dbReference type="Gene3D" id="3.40.50.300">
    <property type="entry name" value="P-loop containing nucleotide triphosphate hydrolases"/>
    <property type="match status" value="1"/>
</dbReference>
<evidence type="ECO:0000256" key="2">
    <source>
        <dbReference type="ARBA" id="ARBA00008806"/>
    </source>
</evidence>
<dbReference type="InterPro" id="IPR027417">
    <property type="entry name" value="P-loop_NTPase"/>
</dbReference>
<evidence type="ECO:0000313" key="11">
    <source>
        <dbReference type="Proteomes" id="UP000596035"/>
    </source>
</evidence>
<organism evidence="9 11">
    <name type="scientific">Acutalibacter muris</name>
    <dbReference type="NCBI Taxonomy" id="1796620"/>
    <lineage>
        <taxon>Bacteria</taxon>
        <taxon>Bacillati</taxon>
        <taxon>Bacillota</taxon>
        <taxon>Clostridia</taxon>
        <taxon>Eubacteriales</taxon>
        <taxon>Acutalibacteraceae</taxon>
        <taxon>Acutalibacter</taxon>
    </lineage>
</organism>
<evidence type="ECO:0000256" key="7">
    <source>
        <dbReference type="SAM" id="MobiDB-lite"/>
    </source>
</evidence>
<comment type="subcellular location">
    <subcellularLocation>
        <location evidence="1">Cell membrane</location>
        <topology evidence="1">Multi-pass membrane protein</topology>
    </subcellularLocation>
</comment>
<evidence type="ECO:0000313" key="8">
    <source>
        <dbReference type="EMBL" id="ASB41470.1"/>
    </source>
</evidence>
<evidence type="ECO:0000256" key="3">
    <source>
        <dbReference type="ARBA" id="ARBA00022475"/>
    </source>
</evidence>
<feature type="compositionally biased region" description="Basic and acidic residues" evidence="7">
    <location>
        <begin position="571"/>
        <end position="585"/>
    </location>
</feature>
<accession>A0A1Z2XSQ4</accession>